<dbReference type="OrthoDB" id="9972248at2759"/>
<evidence type="ECO:0000256" key="1">
    <source>
        <dbReference type="SAM" id="Phobius"/>
    </source>
</evidence>
<accession>A0A9N9SP30</accession>
<dbReference type="Pfam" id="PF25969">
    <property type="entry name" value="NUDT9_N"/>
    <property type="match status" value="1"/>
</dbReference>
<dbReference type="InterPro" id="IPR015797">
    <property type="entry name" value="NUDIX_hydrolase-like_dom_sf"/>
</dbReference>
<protein>
    <recommendedName>
        <fullName evidence="2">Nudix hydrolase domain-containing protein</fullName>
    </recommendedName>
</protein>
<dbReference type="PROSITE" id="PS51462">
    <property type="entry name" value="NUDIX"/>
    <property type="match status" value="1"/>
</dbReference>
<dbReference type="InterPro" id="IPR000086">
    <property type="entry name" value="NUDIX_hydrolase_dom"/>
</dbReference>
<dbReference type="FunFam" id="3.90.79.10:FF:000021">
    <property type="entry name" value="ADP-ribose pyrophosphatase, mitochondrial isoform X1"/>
    <property type="match status" value="1"/>
</dbReference>
<organism evidence="3 4">
    <name type="scientific">Diabrotica balteata</name>
    <name type="common">Banded cucumber beetle</name>
    <dbReference type="NCBI Taxonomy" id="107213"/>
    <lineage>
        <taxon>Eukaryota</taxon>
        <taxon>Metazoa</taxon>
        <taxon>Ecdysozoa</taxon>
        <taxon>Arthropoda</taxon>
        <taxon>Hexapoda</taxon>
        <taxon>Insecta</taxon>
        <taxon>Pterygota</taxon>
        <taxon>Neoptera</taxon>
        <taxon>Endopterygota</taxon>
        <taxon>Coleoptera</taxon>
        <taxon>Polyphaga</taxon>
        <taxon>Cucujiformia</taxon>
        <taxon>Chrysomeloidea</taxon>
        <taxon>Chrysomelidae</taxon>
        <taxon>Galerucinae</taxon>
        <taxon>Diabroticina</taxon>
        <taxon>Diabroticites</taxon>
        <taxon>Diabrotica</taxon>
    </lineage>
</organism>
<dbReference type="PANTHER" id="PTHR13030">
    <property type="entry name" value="NUDIX HYDROLASE"/>
    <property type="match status" value="1"/>
</dbReference>
<evidence type="ECO:0000259" key="2">
    <source>
        <dbReference type="PROSITE" id="PS51462"/>
    </source>
</evidence>
<feature type="transmembrane region" description="Helical" evidence="1">
    <location>
        <begin position="6"/>
        <end position="23"/>
    </location>
</feature>
<sequence length="303" mass="35102">MKKTCLIHFYFILMFIADYKFMLLKRMVHIKCRDIFYPFSEVKRFQIKDEQVPWSVILNEYDPPEYNSKVLINKPWADPPINDSIFNPKWNQLDGKINRQSHTGTYNIVDGRPLNPEGRTGITGRGVLGKWGPNHAADPVVTRWKMDNNLKVINKTTNLPILQFCAIQRKDSKQWAIPGGMVDPGEKVNETLQREFQEEALNSLQTSKEQAERDAQLIKDFFKTGVEIYKGYVDDPRNTDNAWMETVVYNFHDDDGRHVGKFNLTAGDDAQNVTWMDVDRNIDLYASHSSFIKAVVDKLGSHW</sequence>
<dbReference type="SUPFAM" id="SSF55811">
    <property type="entry name" value="Nudix"/>
    <property type="match status" value="1"/>
</dbReference>
<keyword evidence="1" id="KW-0472">Membrane</keyword>
<dbReference type="Gene3D" id="3.90.79.10">
    <property type="entry name" value="Nucleoside Triphosphate Pyrophosphohydrolase"/>
    <property type="match status" value="1"/>
</dbReference>
<dbReference type="Proteomes" id="UP001153709">
    <property type="component" value="Chromosome 1"/>
</dbReference>
<dbReference type="AlphaFoldDB" id="A0A9N9SP30"/>
<dbReference type="GO" id="GO:0047631">
    <property type="term" value="F:ADP-ribose diphosphatase activity"/>
    <property type="evidence" value="ECO:0007669"/>
    <property type="project" value="InterPro"/>
</dbReference>
<gene>
    <name evidence="3" type="ORF">DIABBA_LOCUS662</name>
</gene>
<proteinExistence type="predicted"/>
<dbReference type="EMBL" id="OU898276">
    <property type="protein sequence ID" value="CAG9826557.1"/>
    <property type="molecule type" value="Genomic_DNA"/>
</dbReference>
<reference evidence="3" key="1">
    <citation type="submission" date="2022-01" db="EMBL/GenBank/DDBJ databases">
        <authorList>
            <person name="King R."/>
        </authorList>
    </citation>
    <scope>NUCLEOTIDE SEQUENCE</scope>
</reference>
<dbReference type="Pfam" id="PF00293">
    <property type="entry name" value="NUDIX"/>
    <property type="match status" value="1"/>
</dbReference>
<evidence type="ECO:0000313" key="3">
    <source>
        <dbReference type="EMBL" id="CAG9826557.1"/>
    </source>
</evidence>
<dbReference type="InterPro" id="IPR039989">
    <property type="entry name" value="NUDT9"/>
</dbReference>
<dbReference type="CDD" id="cd03670">
    <property type="entry name" value="NUDIX_ADPRase_Nudt9"/>
    <property type="match status" value="1"/>
</dbReference>
<keyword evidence="1" id="KW-0812">Transmembrane</keyword>
<evidence type="ECO:0000313" key="4">
    <source>
        <dbReference type="Proteomes" id="UP001153709"/>
    </source>
</evidence>
<keyword evidence="1" id="KW-1133">Transmembrane helix</keyword>
<name>A0A9N9SP30_DIABA</name>
<keyword evidence="4" id="KW-1185">Reference proteome</keyword>
<dbReference type="PANTHER" id="PTHR13030:SF8">
    <property type="entry name" value="ADP-RIBOSE PYROPHOSPHATASE, MITOCHONDRIAL"/>
    <property type="match status" value="1"/>
</dbReference>
<feature type="domain" description="Nudix hydrolase" evidence="2">
    <location>
        <begin position="143"/>
        <end position="298"/>
    </location>
</feature>